<evidence type="ECO:0000256" key="2">
    <source>
        <dbReference type="SAM" id="SignalP"/>
    </source>
</evidence>
<sequence>MFIIGCVMFVLATMHVGMNCFRMVRGYVDEVNSPGGAAAFLSNLAPWDHIFKDTIYATTEMLGDGVAIYRCWIIWDRSYKVIALPGVLLIASIISGYMVCGLYATFDPTTSVFDPKLTHWVRTFYSVAVVQSAITTGLMAYRIYQAEKRTAKYRTGQSPLRPVLYILLESASLLFFVELVLLTLYAANYNCQYLMLEPVTPLVGITFTAITLRISLRSAEGTSKRSITSNTRGMPADSQFGTVGTIPMRHIAINVTKDVEAHGSSDGTSFVDFDKPLDGKKEPMYAE</sequence>
<evidence type="ECO:0000313" key="4">
    <source>
        <dbReference type="Proteomes" id="UP001385951"/>
    </source>
</evidence>
<keyword evidence="1" id="KW-0472">Membrane</keyword>
<name>A0AAW0GRC8_9APHY</name>
<organism evidence="3 4">
    <name type="scientific">Cerrena zonata</name>
    <dbReference type="NCBI Taxonomy" id="2478898"/>
    <lineage>
        <taxon>Eukaryota</taxon>
        <taxon>Fungi</taxon>
        <taxon>Dikarya</taxon>
        <taxon>Basidiomycota</taxon>
        <taxon>Agaricomycotina</taxon>
        <taxon>Agaricomycetes</taxon>
        <taxon>Polyporales</taxon>
        <taxon>Cerrenaceae</taxon>
        <taxon>Cerrena</taxon>
    </lineage>
</organism>
<comment type="caution">
    <text evidence="3">The sequence shown here is derived from an EMBL/GenBank/DDBJ whole genome shotgun (WGS) entry which is preliminary data.</text>
</comment>
<keyword evidence="2" id="KW-0732">Signal</keyword>
<protein>
    <submittedName>
        <fullName evidence="3">Uncharacterized protein</fullName>
    </submittedName>
</protein>
<dbReference type="Proteomes" id="UP001385951">
    <property type="component" value="Unassembled WGS sequence"/>
</dbReference>
<evidence type="ECO:0000256" key="1">
    <source>
        <dbReference type="SAM" id="Phobius"/>
    </source>
</evidence>
<feature type="chain" id="PRO_5043474629" evidence="2">
    <location>
        <begin position="27"/>
        <end position="287"/>
    </location>
</feature>
<dbReference type="EMBL" id="JASBNA010000003">
    <property type="protein sequence ID" value="KAK7693605.1"/>
    <property type="molecule type" value="Genomic_DNA"/>
</dbReference>
<feature type="signal peptide" evidence="2">
    <location>
        <begin position="1"/>
        <end position="26"/>
    </location>
</feature>
<gene>
    <name evidence="3" type="ORF">QCA50_003174</name>
</gene>
<keyword evidence="4" id="KW-1185">Reference proteome</keyword>
<feature type="transmembrane region" description="Helical" evidence="1">
    <location>
        <begin position="199"/>
        <end position="216"/>
    </location>
</feature>
<keyword evidence="1" id="KW-0812">Transmembrane</keyword>
<feature type="transmembrane region" description="Helical" evidence="1">
    <location>
        <begin position="124"/>
        <end position="144"/>
    </location>
</feature>
<keyword evidence="1" id="KW-1133">Transmembrane helix</keyword>
<proteinExistence type="predicted"/>
<feature type="transmembrane region" description="Helical" evidence="1">
    <location>
        <begin position="164"/>
        <end position="187"/>
    </location>
</feature>
<reference evidence="3 4" key="1">
    <citation type="submission" date="2022-09" db="EMBL/GenBank/DDBJ databases">
        <authorList>
            <person name="Palmer J.M."/>
        </authorList>
    </citation>
    <scope>NUCLEOTIDE SEQUENCE [LARGE SCALE GENOMIC DNA]</scope>
    <source>
        <strain evidence="3 4">DSM 7382</strain>
    </source>
</reference>
<dbReference type="AlphaFoldDB" id="A0AAW0GRC8"/>
<evidence type="ECO:0000313" key="3">
    <source>
        <dbReference type="EMBL" id="KAK7693605.1"/>
    </source>
</evidence>
<accession>A0AAW0GRC8</accession>
<feature type="transmembrane region" description="Helical" evidence="1">
    <location>
        <begin position="82"/>
        <end position="104"/>
    </location>
</feature>